<proteinExistence type="predicted"/>
<dbReference type="Gene3D" id="3.30.565.10">
    <property type="entry name" value="Histidine kinase-like ATPase, C-terminal domain"/>
    <property type="match status" value="1"/>
</dbReference>
<dbReference type="AlphaFoldDB" id="A0AAX3M3S3"/>
<dbReference type="InterPro" id="IPR036890">
    <property type="entry name" value="HATPase_C_sf"/>
</dbReference>
<sequence>MRKDIDASPSKDFFITMLTRDIPVVSAITELVDNSIDGATKLLRETNSENYEGYQIDLLFDKDQFSIKDNCGGISVKTAKEYAFRFGRPEQYTDNEIQSIGRFGVGMKRALFRLGDFFQIHSISRESSFNFSVDVKEWRKDPEWKFSFKETNININNPLEITGTEVIVKSLHNEEQFDLPSFEKQLIEEIKSKVGRKLDKGLKININGAKIKNDIFEIIDNEIIKPAYFEKVYQNVNIKIIVGLGKREPSRSGWYIFCNDRLILAADKSFITGWGDNHSLYHNDVAWFRGYVFFESTDALLLPWTTTKTGIDVENDAFRFARTQMMIMMKSLTKYLRDVASQSEDGNDSIKEFINSSSAIKIEQVNFNILNISPKLPSLNKNTPKERRISYLMSIDKIEKAQELTGISTLKDIGAYTFNYYLEMDGEE</sequence>
<gene>
    <name evidence="1" type="ORF">PQ456_04395</name>
</gene>
<dbReference type="Pfam" id="PF13589">
    <property type="entry name" value="HATPase_c_3"/>
    <property type="match status" value="1"/>
</dbReference>
<keyword evidence="2" id="KW-1185">Reference proteome</keyword>
<dbReference type="EMBL" id="CP117416">
    <property type="protein sequence ID" value="WCT56770.1"/>
    <property type="molecule type" value="Genomic_DNA"/>
</dbReference>
<dbReference type="RefSeq" id="WP_273615040.1">
    <property type="nucleotide sequence ID" value="NZ_CP117416.1"/>
</dbReference>
<reference evidence="1 2" key="1">
    <citation type="submission" date="2023-02" db="EMBL/GenBank/DDBJ databases">
        <title>Genome sequence of Paenibacillus kyungheensis KACC 18744.</title>
        <authorList>
            <person name="Kim S."/>
            <person name="Heo J."/>
            <person name="Kwon S.-W."/>
        </authorList>
    </citation>
    <scope>NUCLEOTIDE SEQUENCE [LARGE SCALE GENOMIC DNA]</scope>
    <source>
        <strain evidence="1 2">KACC 18744</strain>
    </source>
</reference>
<keyword evidence="1" id="KW-0547">Nucleotide-binding</keyword>
<dbReference type="Proteomes" id="UP001220509">
    <property type="component" value="Chromosome"/>
</dbReference>
<protein>
    <submittedName>
        <fullName evidence="1">ATP-binding protein</fullName>
    </submittedName>
</protein>
<dbReference type="KEGG" id="pka:PQ456_04395"/>
<name>A0AAX3M3S3_9BACL</name>
<dbReference type="SUPFAM" id="SSF55874">
    <property type="entry name" value="ATPase domain of HSP90 chaperone/DNA topoisomerase II/histidine kinase"/>
    <property type="match status" value="1"/>
</dbReference>
<organism evidence="1 2">
    <name type="scientific">Paenibacillus kyungheensis</name>
    <dbReference type="NCBI Taxonomy" id="1452732"/>
    <lineage>
        <taxon>Bacteria</taxon>
        <taxon>Bacillati</taxon>
        <taxon>Bacillota</taxon>
        <taxon>Bacilli</taxon>
        <taxon>Bacillales</taxon>
        <taxon>Paenibacillaceae</taxon>
        <taxon>Paenibacillus</taxon>
    </lineage>
</organism>
<evidence type="ECO:0000313" key="1">
    <source>
        <dbReference type="EMBL" id="WCT56770.1"/>
    </source>
</evidence>
<accession>A0AAX3M3S3</accession>
<evidence type="ECO:0000313" key="2">
    <source>
        <dbReference type="Proteomes" id="UP001220509"/>
    </source>
</evidence>
<keyword evidence="1" id="KW-0067">ATP-binding</keyword>
<dbReference type="GO" id="GO:0005524">
    <property type="term" value="F:ATP binding"/>
    <property type="evidence" value="ECO:0007669"/>
    <property type="project" value="UniProtKB-KW"/>
</dbReference>